<organism evidence="8">
    <name type="scientific">uncultured organism MedDCM-OCT-S09-C206</name>
    <dbReference type="NCBI Taxonomy" id="743646"/>
    <lineage>
        <taxon>unclassified sequences</taxon>
        <taxon>environmental samples</taxon>
    </lineage>
</organism>
<dbReference type="PANTHER" id="PTHR30161">
    <property type="entry name" value="FLAGELLAR EXPORT PROTEIN, MEMBRANE FLHA SUBUNIT-RELATED"/>
    <property type="match status" value="1"/>
</dbReference>
<keyword evidence="4 7" id="KW-0812">Transmembrane</keyword>
<protein>
    <submittedName>
        <fullName evidence="8">Predicted flagellar biosynthesis protein FlhA</fullName>
    </submittedName>
</protein>
<keyword evidence="8" id="KW-0282">Flagellum</keyword>
<dbReference type="InterPro" id="IPR025505">
    <property type="entry name" value="FHIPEP_CS"/>
</dbReference>
<evidence type="ECO:0000256" key="6">
    <source>
        <dbReference type="ARBA" id="ARBA00023136"/>
    </source>
</evidence>
<evidence type="ECO:0000256" key="3">
    <source>
        <dbReference type="ARBA" id="ARBA00022475"/>
    </source>
</evidence>
<comment type="similarity">
    <text evidence="2">Belongs to the FHIPEP (flagella/HR/invasion proteins export pore) family.</text>
</comment>
<dbReference type="Gene3D" id="3.40.50.12790">
    <property type="entry name" value="FHIPEP family, domain 4"/>
    <property type="match status" value="1"/>
</dbReference>
<evidence type="ECO:0000256" key="4">
    <source>
        <dbReference type="ARBA" id="ARBA00022692"/>
    </source>
</evidence>
<evidence type="ECO:0000256" key="2">
    <source>
        <dbReference type="ARBA" id="ARBA00008835"/>
    </source>
</evidence>
<feature type="transmembrane region" description="Helical" evidence="7">
    <location>
        <begin position="48"/>
        <end position="66"/>
    </location>
</feature>
<feature type="transmembrane region" description="Helical" evidence="7">
    <location>
        <begin position="242"/>
        <end position="268"/>
    </location>
</feature>
<dbReference type="InterPro" id="IPR006301">
    <property type="entry name" value="FlhA"/>
</dbReference>
<dbReference type="EMBL" id="GU943136">
    <property type="protein sequence ID" value="ADD96387.1"/>
    <property type="molecule type" value="Genomic_DNA"/>
</dbReference>
<dbReference type="NCBIfam" id="TIGR01398">
    <property type="entry name" value="FlhA"/>
    <property type="match status" value="1"/>
</dbReference>
<reference evidence="8" key="1">
    <citation type="journal article" date="2010" name="ISME J.">
        <title>Metagenome of the Mediterranean deep chlorophyll maximum studied by direct and fosmid library 454 pyrosequencing.</title>
        <authorList>
            <person name="Ghai R."/>
            <person name="Martin-Cuadrado A.B."/>
            <person name="Molto A.G."/>
            <person name="Heredia I.G."/>
            <person name="Cabrera R."/>
            <person name="Martin J."/>
            <person name="Verdu M."/>
            <person name="Deschamps P."/>
            <person name="Moreira D."/>
            <person name="Lopez-Garcia P."/>
            <person name="Mira A."/>
            <person name="Rodriguez-Valera F."/>
        </authorList>
    </citation>
    <scope>NUCLEOTIDE SEQUENCE</scope>
</reference>
<dbReference type="InterPro" id="IPR042193">
    <property type="entry name" value="FHIPEP_3"/>
</dbReference>
<sequence length="702" mass="76036">MEGDMEKANTLKLKGFTPNLVNSFLPFGIIALVAMLVLPLPVALLDTFFVLNITLSLLILMVALHTQRPLDFSSFPNLLLIATVLRLGLNVASTRIVLKDGHTGPDAAGKVIEAFGEFIVSGNYAVGIFVFTILVIINLVVITKGAGRVSEVSARFTLDALPGKQMAIDADLNAGILTPEEAKERRAEVSKEADFYGSMDGASKFVKGDAIAGILILVVNVVGGLIIGLLQHQLAIGQAAEAYILLAIGDGLVAQIPSLLLSIATAIIVTRVSSAHNMSEHISRQVNLSAAWIPTSLVILALGLVPGMPNKLFIFFAALAAGFAFLSKRKELNTSDTEESVDDEDEENQNDFDVKAVKDDAKISLNIGFGLVSLVSQSDENSLVPSITKLRKETSKRLGFVIPGIRIRDDIDLEPSQYQIKIGEKIVADDTVFYDKILAIPGDDVQLDLNGIKVKEPAFGVDAIWIEPELDKDAQSKGYVTIDPTSVLITHVGQILMNSAGELLGQDEVQALLDELEISQPNLVQTVIPKIIPLHQLTKILQNLLKEAVPISDLHVVISELSAINVQKMSNDDISEAIRPKLVPLLIQRLTKFKETLPLLTLAPELEQLILTSVRQNPDEKMLLLDGALAKNILSNINEASEALSRESKAVFLIVAPQIRRHVANFVRSQLPSVNVLSFTELPENRSVEIAYTIGGEAEADE</sequence>
<feature type="transmembrane region" description="Helical" evidence="7">
    <location>
        <begin position="20"/>
        <end position="42"/>
    </location>
</feature>
<accession>D6PKY6</accession>
<keyword evidence="6 7" id="KW-0472">Membrane</keyword>
<evidence type="ECO:0000256" key="7">
    <source>
        <dbReference type="SAM" id="Phobius"/>
    </source>
</evidence>
<keyword evidence="5 7" id="KW-1133">Transmembrane helix</keyword>
<dbReference type="InterPro" id="IPR042196">
    <property type="entry name" value="FHIPEP_4"/>
</dbReference>
<proteinExistence type="inferred from homology"/>
<evidence type="ECO:0000256" key="1">
    <source>
        <dbReference type="ARBA" id="ARBA00004651"/>
    </source>
</evidence>
<feature type="transmembrane region" description="Helical" evidence="7">
    <location>
        <begin position="78"/>
        <end position="98"/>
    </location>
</feature>
<dbReference type="AlphaFoldDB" id="D6PKY6"/>
<keyword evidence="8" id="KW-0969">Cilium</keyword>
<evidence type="ECO:0000256" key="5">
    <source>
        <dbReference type="ARBA" id="ARBA00022989"/>
    </source>
</evidence>
<dbReference type="GO" id="GO:0005886">
    <property type="term" value="C:plasma membrane"/>
    <property type="evidence" value="ECO:0007669"/>
    <property type="project" value="UniProtKB-SubCell"/>
</dbReference>
<dbReference type="Pfam" id="PF00771">
    <property type="entry name" value="FHIPEP"/>
    <property type="match status" value="1"/>
</dbReference>
<dbReference type="Gene3D" id="1.10.8.540">
    <property type="entry name" value="FHIPEP family, domain 3"/>
    <property type="match status" value="1"/>
</dbReference>
<dbReference type="PRINTS" id="PR00949">
    <property type="entry name" value="TYPE3IMAPROT"/>
</dbReference>
<keyword evidence="8" id="KW-0966">Cell projection</keyword>
<dbReference type="PIRSF" id="PIRSF005419">
    <property type="entry name" value="FlhA"/>
    <property type="match status" value="1"/>
</dbReference>
<dbReference type="InterPro" id="IPR001712">
    <property type="entry name" value="T3SS_FHIPEP"/>
</dbReference>
<dbReference type="InterPro" id="IPR042194">
    <property type="entry name" value="FHIPEP_1"/>
</dbReference>
<feature type="transmembrane region" description="Helical" evidence="7">
    <location>
        <begin position="288"/>
        <end position="305"/>
    </location>
</feature>
<evidence type="ECO:0000313" key="8">
    <source>
        <dbReference type="EMBL" id="ADD96387.1"/>
    </source>
</evidence>
<dbReference type="PANTHER" id="PTHR30161:SF1">
    <property type="entry name" value="FLAGELLAR BIOSYNTHESIS PROTEIN FLHA-RELATED"/>
    <property type="match status" value="1"/>
</dbReference>
<comment type="subcellular location">
    <subcellularLocation>
        <location evidence="1">Cell membrane</location>
        <topology evidence="1">Multi-pass membrane protein</topology>
    </subcellularLocation>
</comment>
<feature type="transmembrane region" description="Helical" evidence="7">
    <location>
        <begin position="118"/>
        <end position="141"/>
    </location>
</feature>
<dbReference type="GO" id="GO:0009306">
    <property type="term" value="P:protein secretion"/>
    <property type="evidence" value="ECO:0007669"/>
    <property type="project" value="InterPro"/>
</dbReference>
<dbReference type="PROSITE" id="PS00994">
    <property type="entry name" value="FHIPEP"/>
    <property type="match status" value="1"/>
</dbReference>
<feature type="transmembrane region" description="Helical" evidence="7">
    <location>
        <begin position="210"/>
        <end position="230"/>
    </location>
</feature>
<keyword evidence="3" id="KW-1003">Cell membrane</keyword>
<name>D6PKY6_9ZZZZ</name>
<dbReference type="Gene3D" id="3.40.30.60">
    <property type="entry name" value="FHIPEP family, domain 1"/>
    <property type="match status" value="1"/>
</dbReference>